<dbReference type="Proteomes" id="UP001274830">
    <property type="component" value="Unassembled WGS sequence"/>
</dbReference>
<proteinExistence type="predicted"/>
<organism evidence="2 3">
    <name type="scientific">Recurvomyces mirabilis</name>
    <dbReference type="NCBI Taxonomy" id="574656"/>
    <lineage>
        <taxon>Eukaryota</taxon>
        <taxon>Fungi</taxon>
        <taxon>Dikarya</taxon>
        <taxon>Ascomycota</taxon>
        <taxon>Pezizomycotina</taxon>
        <taxon>Dothideomycetes</taxon>
        <taxon>Dothideomycetidae</taxon>
        <taxon>Mycosphaerellales</taxon>
        <taxon>Teratosphaeriaceae</taxon>
        <taxon>Recurvomyces</taxon>
    </lineage>
</organism>
<keyword evidence="1" id="KW-1133">Transmembrane helix</keyword>
<accession>A0AAE0WWK0</accession>
<keyword evidence="1" id="KW-0812">Transmembrane</keyword>
<protein>
    <submittedName>
        <fullName evidence="2">Uncharacterized protein</fullName>
    </submittedName>
</protein>
<sequence length="410" mass="44884">MYSTRAIVRSSRAVRINAAPLRRNARFASDSATGQASSAAQSTAQSPAVVGALTGLAGGMVGFYILYQMSGAATAARTAGQVKSYVDSAGNQLKSTFQENTPDANEAIEFLHETANKYARWLPGGREYTDKVFQDIEIIRKRHGDEVDEIVREAYGELRDVSKQGMNLQTMTSTWDVLSKHLQRLMALAGDAAQDIMNNHPQLKEKLGGSFDNLKQLGDQLGPEAKKQVDETWKEVSDIVKEGINFSSAERIYKLVQDKEQQIRKMGKQAFDKGYETLQPQLEKAPQVKKLVEDNKDALSSGNFSELASAVSAAVTSGSTMNLEKYIMNAKEKAQSSFSSGSLSQLVGMVPGGGKILPQLQKLQQAAQQHGEEAEQLAKDTLSEIGQVLEKRSQQLQNVYEKGKKTAEQQ</sequence>
<comment type="caution">
    <text evidence="2">The sequence shown here is derived from an EMBL/GenBank/DDBJ whole genome shotgun (WGS) entry which is preliminary data.</text>
</comment>
<gene>
    <name evidence="2" type="ORF">LTR78_000893</name>
</gene>
<reference evidence="2" key="1">
    <citation type="submission" date="2023-07" db="EMBL/GenBank/DDBJ databases">
        <title>Black Yeasts Isolated from many extreme environments.</title>
        <authorList>
            <person name="Coleine C."/>
            <person name="Stajich J.E."/>
            <person name="Selbmann L."/>
        </authorList>
    </citation>
    <scope>NUCLEOTIDE SEQUENCE</scope>
    <source>
        <strain evidence="2">CCFEE 5485</strain>
    </source>
</reference>
<evidence type="ECO:0000256" key="1">
    <source>
        <dbReference type="SAM" id="Phobius"/>
    </source>
</evidence>
<dbReference type="AlphaFoldDB" id="A0AAE0WWK0"/>
<evidence type="ECO:0000313" key="3">
    <source>
        <dbReference type="Proteomes" id="UP001274830"/>
    </source>
</evidence>
<keyword evidence="1" id="KW-0472">Membrane</keyword>
<name>A0AAE0WWK0_9PEZI</name>
<dbReference type="EMBL" id="JAUTXT010000002">
    <property type="protein sequence ID" value="KAK3679332.1"/>
    <property type="molecule type" value="Genomic_DNA"/>
</dbReference>
<keyword evidence="3" id="KW-1185">Reference proteome</keyword>
<feature type="transmembrane region" description="Helical" evidence="1">
    <location>
        <begin position="48"/>
        <end position="67"/>
    </location>
</feature>
<evidence type="ECO:0000313" key="2">
    <source>
        <dbReference type="EMBL" id="KAK3679332.1"/>
    </source>
</evidence>